<name>A3QI06_SHELP</name>
<feature type="signal peptide" evidence="1">
    <location>
        <begin position="1"/>
        <end position="21"/>
    </location>
</feature>
<keyword evidence="1" id="KW-0732">Signal</keyword>
<evidence type="ECO:0000256" key="1">
    <source>
        <dbReference type="SAM" id="SignalP"/>
    </source>
</evidence>
<evidence type="ECO:0000313" key="3">
    <source>
        <dbReference type="Proteomes" id="UP000001558"/>
    </source>
</evidence>
<dbReference type="KEGG" id="slo:Shew_3238"/>
<feature type="chain" id="PRO_5002656999" evidence="1">
    <location>
        <begin position="22"/>
        <end position="216"/>
    </location>
</feature>
<accession>A3QI06</accession>
<dbReference type="EMBL" id="CP000606">
    <property type="protein sequence ID" value="ABO25104.1"/>
    <property type="molecule type" value="Genomic_DNA"/>
</dbReference>
<sequence length="216" mass="23715" precursor="true">MSRFLSAFTISIALLASGAQAETQTETHAQAETQTVGWRDLAHAREVANDPYHQLNQDQSQLMLDFMAISAHFAKDQRDNYLPALNTLSPLSSVDFSQGSYPYAEQLNAYLAQASEVNAKLDVAIEAEQDPAKLAQVIQATNKSLDAIAALSPRLEQFKHGSDKYLDKKERIKQPKYAAAFTVGNTLVDAVPAYQAQQQALLAKAKKLKAQLAHNL</sequence>
<proteinExistence type="predicted"/>
<organism evidence="2 3">
    <name type="scientific">Shewanella loihica (strain ATCC BAA-1088 / PV-4)</name>
    <dbReference type="NCBI Taxonomy" id="323850"/>
    <lineage>
        <taxon>Bacteria</taxon>
        <taxon>Pseudomonadati</taxon>
        <taxon>Pseudomonadota</taxon>
        <taxon>Gammaproteobacteria</taxon>
        <taxon>Alteromonadales</taxon>
        <taxon>Shewanellaceae</taxon>
        <taxon>Shewanella</taxon>
    </lineage>
</organism>
<dbReference type="AlphaFoldDB" id="A3QI06"/>
<dbReference type="Proteomes" id="UP000001558">
    <property type="component" value="Chromosome"/>
</dbReference>
<gene>
    <name evidence="2" type="ordered locus">Shew_3238</name>
</gene>
<evidence type="ECO:0000313" key="2">
    <source>
        <dbReference type="EMBL" id="ABO25104.1"/>
    </source>
</evidence>
<dbReference type="STRING" id="323850.Shew_3238"/>
<keyword evidence="3" id="KW-1185">Reference proteome</keyword>
<reference evidence="2 3" key="1">
    <citation type="submission" date="2007-03" db="EMBL/GenBank/DDBJ databases">
        <title>Complete sequence of Shewanella loihica PV-4.</title>
        <authorList>
            <consortium name="US DOE Joint Genome Institute"/>
            <person name="Copeland A."/>
            <person name="Lucas S."/>
            <person name="Lapidus A."/>
            <person name="Barry K."/>
            <person name="Detter J.C."/>
            <person name="Glavina del Rio T."/>
            <person name="Hammon N."/>
            <person name="Israni S."/>
            <person name="Dalin E."/>
            <person name="Tice H."/>
            <person name="Pitluck S."/>
            <person name="Chain P."/>
            <person name="Malfatti S."/>
            <person name="Shin M."/>
            <person name="Vergez L."/>
            <person name="Schmutz J."/>
            <person name="Larimer F."/>
            <person name="Land M."/>
            <person name="Hauser L."/>
            <person name="Kyrpides N."/>
            <person name="Mikhailova N."/>
            <person name="Romine M.F."/>
            <person name="Serres G."/>
            <person name="Fredrickson J."/>
            <person name="Tiedje J."/>
            <person name="Richardson P."/>
        </authorList>
    </citation>
    <scope>NUCLEOTIDE SEQUENCE [LARGE SCALE GENOMIC DNA]</scope>
    <source>
        <strain evidence="3">ATCC BAA-1088 / PV-4</strain>
    </source>
</reference>
<protein>
    <submittedName>
        <fullName evidence="2">Uncharacterized protein</fullName>
    </submittedName>
</protein>
<dbReference type="RefSeq" id="WP_011867034.1">
    <property type="nucleotide sequence ID" value="NC_009092.1"/>
</dbReference>
<dbReference type="HOGENOM" id="CLU_1276885_0_0_6"/>